<gene>
    <name evidence="3" type="ORF">Langgrundblatt2_BL20044</name>
</gene>
<evidence type="ECO:0000313" key="3">
    <source>
        <dbReference type="EMBL" id="URA06875.1"/>
    </source>
</evidence>
<keyword evidence="4" id="KW-1185">Reference proteome</keyword>
<feature type="domain" description="Bacteriophage tail tape measure N-terminal" evidence="2">
    <location>
        <begin position="184"/>
        <end position="342"/>
    </location>
</feature>
<dbReference type="InterPro" id="IPR009628">
    <property type="entry name" value="Phage_tape_measure_N"/>
</dbReference>
<accession>A0A9E7E103</accession>
<dbReference type="Pfam" id="PF06791">
    <property type="entry name" value="TMP_2"/>
    <property type="match status" value="1"/>
</dbReference>
<name>A0A9E7E103_9CAUD</name>
<evidence type="ECO:0000259" key="2">
    <source>
        <dbReference type="Pfam" id="PF06791"/>
    </source>
</evidence>
<sequence>MSDQPVVIEVKDGVDKNISRNLSEISSQARGAYQNVAKLVTQLNRVKPTAIAQFNSVVTNAQKQMSNAAMSAQRLATETQKTSAAAANAASAEQRLATATARAAQAQSNAAGAALRLDAAQQRAAASADRQAAASARAAQAASQQARSLAANEREIQTITGIHDRFDAVLARNPKYQQAFAKNLGETAKKAGLARHELINLSYQLNDVAVGFASGQKPLTIFAQQGAQIGQILGTSGVGLGAVLRQLGAIVMRFVPMLAILGAAVGAVAAPFSLFTREFNKGVDPKKLVDGLKLTEDQLKQLKKSGEETKITFGDTFKATFQVIGRYATDYLKPVTDWVVKWWNIALDWITKAFSVWIRVQLGMWLSLANVIKAVWKDIPAALELAAKQGVNAAITAIEFGINQISSALVGSPLGKLLGIDGPVEFKLPRLELSDDAKSMQTDVRDAIVNGYKQADQIVTKFGADVRAQALKNAQDRIRKAAGEDDSAGKKGRKGFDRAKELAQINAELDTQAKNMFVLATARDAANRADEIALRFAKEGQPLRQEEIDALRNKIQALNDAKDVQTQFDRIYQNATGPLREYNASLAAADKLIKMGAISQAQYNAEIARAKDAFAAASDPLHDMNKELDEQIKLLGMLGPQREVEQQVMQAMNKALQEGKPLREEELNALREKLKLVQQLNIVSSMRDELQQGSQAQQSVNRATRTQTAIGEVGNNGFTGGDAVSALATDNPALEATREFQQQQIASYTDMYAQIDALRQQDVISETSALQAKMALFQQQYQTQIQGATTALGALATLQNSQNKKQAAIGKKAAIAQTVINTYQSATAAFSAMAGIPYIGPILGAAAAAAAIAAGMANVQQIRAQNAGFKEGGYTGNLPTNSIAGPVHGQEYVFDAPSTARIGVGNLEALRRGRLPVEALGRGQSDAAEVSAAPVRMSGGDIAYNQTVNVTVAGKRDRRTAEQEARAIRRETTKELVRSGG</sequence>
<evidence type="ECO:0000256" key="1">
    <source>
        <dbReference type="SAM" id="Coils"/>
    </source>
</evidence>
<organism evidence="3 4">
    <name type="scientific">Xanthomonas phage Langgrundblatt2</name>
    <dbReference type="NCBI Taxonomy" id="2939129"/>
    <lineage>
        <taxon>Viruses</taxon>
        <taxon>Duplodnaviria</taxon>
        <taxon>Heunggongvirae</taxon>
        <taxon>Uroviricota</taxon>
        <taxon>Caudoviricetes</taxon>
        <taxon>Stanbaylleyvirinae</taxon>
        <taxon>Shirevirus</taxon>
        <taxon>Shirevirus langgrundblatt2</taxon>
    </lineage>
</organism>
<proteinExistence type="predicted"/>
<dbReference type="EMBL" id="ON189043">
    <property type="protein sequence ID" value="URA06875.1"/>
    <property type="molecule type" value="Genomic_DNA"/>
</dbReference>
<reference evidence="3" key="1">
    <citation type="journal article" date="2022" name="Viruses">
        <title>Isolation of novel Xanthomonas phages for the plant pathogens X. translucens and X. campestris.</title>
        <authorList>
            <person name="Erdrich S.H."/>
            <person name="Sharma V."/>
            <person name="Schurr U."/>
            <person name="Arsova B."/>
            <person name="Frunzke J."/>
        </authorList>
    </citation>
    <scope>NUCLEOTIDE SEQUENCE</scope>
</reference>
<keyword evidence="1" id="KW-0175">Coiled coil</keyword>
<dbReference type="Proteomes" id="UP001056424">
    <property type="component" value="Segment"/>
</dbReference>
<feature type="coiled-coil region" evidence="1">
    <location>
        <begin position="89"/>
        <end position="123"/>
    </location>
</feature>
<protein>
    <submittedName>
        <fullName evidence="3">Tape measure protein</fullName>
    </submittedName>
</protein>
<evidence type="ECO:0000313" key="4">
    <source>
        <dbReference type="Proteomes" id="UP001056424"/>
    </source>
</evidence>